<sequence length="78" mass="8645">MRPWSSAQFGPGPWPSSNNTFEMEARAQGRAWPRSLTSMKNVQLKPGPWPGSTNTFVIASGDLDLVRPRSQPPLQIHS</sequence>
<dbReference type="EMBL" id="JANPWB010000003">
    <property type="protein sequence ID" value="KAJ1198290.1"/>
    <property type="molecule type" value="Genomic_DNA"/>
</dbReference>
<comment type="caution">
    <text evidence="2">The sequence shown here is derived from an EMBL/GenBank/DDBJ whole genome shotgun (WGS) entry which is preliminary data.</text>
</comment>
<reference evidence="2" key="1">
    <citation type="journal article" date="2022" name="bioRxiv">
        <title>Sequencing and chromosome-scale assembly of the giantPleurodeles waltlgenome.</title>
        <authorList>
            <person name="Brown T."/>
            <person name="Elewa A."/>
            <person name="Iarovenko S."/>
            <person name="Subramanian E."/>
            <person name="Araus A.J."/>
            <person name="Petzold A."/>
            <person name="Susuki M."/>
            <person name="Suzuki K.-i.T."/>
            <person name="Hayashi T."/>
            <person name="Toyoda A."/>
            <person name="Oliveira C."/>
            <person name="Osipova E."/>
            <person name="Leigh N.D."/>
            <person name="Simon A."/>
            <person name="Yun M.H."/>
        </authorList>
    </citation>
    <scope>NUCLEOTIDE SEQUENCE</scope>
    <source>
        <strain evidence="2">20211129_DDA</strain>
        <tissue evidence="2">Liver</tissue>
    </source>
</reference>
<proteinExistence type="predicted"/>
<accession>A0AAV7V9Q4</accession>
<name>A0AAV7V9Q4_PLEWA</name>
<evidence type="ECO:0000313" key="3">
    <source>
        <dbReference type="Proteomes" id="UP001066276"/>
    </source>
</evidence>
<protein>
    <submittedName>
        <fullName evidence="2">Uncharacterized protein</fullName>
    </submittedName>
</protein>
<dbReference type="Proteomes" id="UP001066276">
    <property type="component" value="Chromosome 2_1"/>
</dbReference>
<gene>
    <name evidence="2" type="ORF">NDU88_002132</name>
</gene>
<evidence type="ECO:0000256" key="1">
    <source>
        <dbReference type="SAM" id="MobiDB-lite"/>
    </source>
</evidence>
<evidence type="ECO:0000313" key="2">
    <source>
        <dbReference type="EMBL" id="KAJ1198290.1"/>
    </source>
</evidence>
<keyword evidence="3" id="KW-1185">Reference proteome</keyword>
<feature type="region of interest" description="Disordered" evidence="1">
    <location>
        <begin position="1"/>
        <end position="29"/>
    </location>
</feature>
<dbReference type="AlphaFoldDB" id="A0AAV7V9Q4"/>
<organism evidence="2 3">
    <name type="scientific">Pleurodeles waltl</name>
    <name type="common">Iberian ribbed newt</name>
    <dbReference type="NCBI Taxonomy" id="8319"/>
    <lineage>
        <taxon>Eukaryota</taxon>
        <taxon>Metazoa</taxon>
        <taxon>Chordata</taxon>
        <taxon>Craniata</taxon>
        <taxon>Vertebrata</taxon>
        <taxon>Euteleostomi</taxon>
        <taxon>Amphibia</taxon>
        <taxon>Batrachia</taxon>
        <taxon>Caudata</taxon>
        <taxon>Salamandroidea</taxon>
        <taxon>Salamandridae</taxon>
        <taxon>Pleurodelinae</taxon>
        <taxon>Pleurodeles</taxon>
    </lineage>
</organism>